<name>A0A2Z7B745_9LAMI</name>
<reference evidence="1 2" key="1">
    <citation type="journal article" date="2015" name="Proc. Natl. Acad. Sci. U.S.A.">
        <title>The resurrection genome of Boea hygrometrica: A blueprint for survival of dehydration.</title>
        <authorList>
            <person name="Xiao L."/>
            <person name="Yang G."/>
            <person name="Zhang L."/>
            <person name="Yang X."/>
            <person name="Zhao S."/>
            <person name="Ji Z."/>
            <person name="Zhou Q."/>
            <person name="Hu M."/>
            <person name="Wang Y."/>
            <person name="Chen M."/>
            <person name="Xu Y."/>
            <person name="Jin H."/>
            <person name="Xiao X."/>
            <person name="Hu G."/>
            <person name="Bao F."/>
            <person name="Hu Y."/>
            <person name="Wan P."/>
            <person name="Li L."/>
            <person name="Deng X."/>
            <person name="Kuang T."/>
            <person name="Xiang C."/>
            <person name="Zhu J.K."/>
            <person name="Oliver M.J."/>
            <person name="He Y."/>
        </authorList>
    </citation>
    <scope>NUCLEOTIDE SEQUENCE [LARGE SCALE GENOMIC DNA]</scope>
    <source>
        <strain evidence="2">cv. XS01</strain>
    </source>
</reference>
<protein>
    <submittedName>
        <fullName evidence="1">Uncharacterized protein</fullName>
    </submittedName>
</protein>
<keyword evidence="2" id="KW-1185">Reference proteome</keyword>
<sequence length="116" mass="13268">MSASGESSTTMHRILHASGSHPIPTPYDPKRSTCWFLAQDHLLNHSVKAKRCRIHLFKRHRFAIAISKYHLLVNSSLRLDFFLYNVASSLASESSIDWFYCRSLLIDDITADVIYA</sequence>
<dbReference type="EMBL" id="KV008322">
    <property type="protein sequence ID" value="KZV30305.1"/>
    <property type="molecule type" value="Genomic_DNA"/>
</dbReference>
<accession>A0A2Z7B745</accession>
<organism evidence="1 2">
    <name type="scientific">Dorcoceras hygrometricum</name>
    <dbReference type="NCBI Taxonomy" id="472368"/>
    <lineage>
        <taxon>Eukaryota</taxon>
        <taxon>Viridiplantae</taxon>
        <taxon>Streptophyta</taxon>
        <taxon>Embryophyta</taxon>
        <taxon>Tracheophyta</taxon>
        <taxon>Spermatophyta</taxon>
        <taxon>Magnoliopsida</taxon>
        <taxon>eudicotyledons</taxon>
        <taxon>Gunneridae</taxon>
        <taxon>Pentapetalae</taxon>
        <taxon>asterids</taxon>
        <taxon>lamiids</taxon>
        <taxon>Lamiales</taxon>
        <taxon>Gesneriaceae</taxon>
        <taxon>Didymocarpoideae</taxon>
        <taxon>Trichosporeae</taxon>
        <taxon>Loxocarpinae</taxon>
        <taxon>Dorcoceras</taxon>
    </lineage>
</organism>
<gene>
    <name evidence="1" type="ORF">F511_21313</name>
</gene>
<dbReference type="Proteomes" id="UP000250235">
    <property type="component" value="Unassembled WGS sequence"/>
</dbReference>
<proteinExistence type="predicted"/>
<evidence type="ECO:0000313" key="1">
    <source>
        <dbReference type="EMBL" id="KZV30305.1"/>
    </source>
</evidence>
<dbReference type="AlphaFoldDB" id="A0A2Z7B745"/>
<evidence type="ECO:0000313" key="2">
    <source>
        <dbReference type="Proteomes" id="UP000250235"/>
    </source>
</evidence>